<feature type="non-terminal residue" evidence="1">
    <location>
        <position position="65"/>
    </location>
</feature>
<organism evidence="1 2">
    <name type="scientific">Brachionus plicatilis</name>
    <name type="common">Marine rotifer</name>
    <name type="synonym">Brachionus muelleri</name>
    <dbReference type="NCBI Taxonomy" id="10195"/>
    <lineage>
        <taxon>Eukaryota</taxon>
        <taxon>Metazoa</taxon>
        <taxon>Spiralia</taxon>
        <taxon>Gnathifera</taxon>
        <taxon>Rotifera</taxon>
        <taxon>Eurotatoria</taxon>
        <taxon>Monogononta</taxon>
        <taxon>Pseudotrocha</taxon>
        <taxon>Ploima</taxon>
        <taxon>Brachionidae</taxon>
        <taxon>Brachionus</taxon>
    </lineage>
</organism>
<name>A0A3M7SGB8_BRAPC</name>
<reference evidence="1 2" key="1">
    <citation type="journal article" date="2018" name="Sci. Rep.">
        <title>Genomic signatures of local adaptation to the degree of environmental predictability in rotifers.</title>
        <authorList>
            <person name="Franch-Gras L."/>
            <person name="Hahn C."/>
            <person name="Garcia-Roger E.M."/>
            <person name="Carmona M.J."/>
            <person name="Serra M."/>
            <person name="Gomez A."/>
        </authorList>
    </citation>
    <scope>NUCLEOTIDE SEQUENCE [LARGE SCALE GENOMIC DNA]</scope>
    <source>
        <strain evidence="1">HYR1</strain>
    </source>
</reference>
<evidence type="ECO:0000313" key="1">
    <source>
        <dbReference type="EMBL" id="RNA34786.1"/>
    </source>
</evidence>
<dbReference type="AlphaFoldDB" id="A0A3M7SGB8"/>
<comment type="caution">
    <text evidence="1">The sequence shown here is derived from an EMBL/GenBank/DDBJ whole genome shotgun (WGS) entry which is preliminary data.</text>
</comment>
<evidence type="ECO:0000313" key="2">
    <source>
        <dbReference type="Proteomes" id="UP000276133"/>
    </source>
</evidence>
<accession>A0A3M7SGB8</accession>
<dbReference type="EMBL" id="REGN01001417">
    <property type="protein sequence ID" value="RNA34786.1"/>
    <property type="molecule type" value="Genomic_DNA"/>
</dbReference>
<keyword evidence="2" id="KW-1185">Reference proteome</keyword>
<dbReference type="Proteomes" id="UP000276133">
    <property type="component" value="Unassembled WGS sequence"/>
</dbReference>
<protein>
    <submittedName>
        <fullName evidence="1">Uncharacterized protein</fullName>
    </submittedName>
</protein>
<gene>
    <name evidence="1" type="ORF">BpHYR1_048929</name>
</gene>
<sequence length="65" mass="7803">MLEINLLLHVIIYKIFRFSKFLSLIKTKSPILKLNSKSDCLFDSRFQSWSRLFLFLLKYTGCQKK</sequence>
<proteinExistence type="predicted"/>